<dbReference type="OrthoDB" id="4030632at2"/>
<comment type="caution">
    <text evidence="3">The sequence shown here is derived from an EMBL/GenBank/DDBJ whole genome shotgun (WGS) entry which is preliminary data.</text>
</comment>
<dbReference type="SUPFAM" id="SSF56112">
    <property type="entry name" value="Protein kinase-like (PK-like)"/>
    <property type="match status" value="1"/>
</dbReference>
<reference evidence="3 4" key="1">
    <citation type="submission" date="2018-06" db="EMBL/GenBank/DDBJ databases">
        <title>Paenibacillus montanisoli sp. nov., isolated from mountain area soil.</title>
        <authorList>
            <person name="Wu M."/>
        </authorList>
    </citation>
    <scope>NUCLEOTIDE SEQUENCE [LARGE SCALE GENOMIC DNA]</scope>
    <source>
        <strain evidence="3 4">RA17</strain>
    </source>
</reference>
<dbReference type="Pfam" id="PF01636">
    <property type="entry name" value="APH"/>
    <property type="match status" value="1"/>
</dbReference>
<sequence>MMVEDLIKDLLLRQYSQAAEEIELISYSSKMVYKVRLANKKNYIFELFMKKDQEDSTSNEDNDKYFTMEAIVSEARILHVLKEKVPELKCPSPIANKEGKLLSSITVNGTSLPCLLRTYIAGVELVKGSPAYGKQAYDAGVAAAKLHHCSIQHMQSEYNNRPVHRQSYVQNIIETLRRGIAVGTITTAQYTIVKDALAFIKRRMDELDQSPDNLGIVHTDLRDANFLTDGETVIPIDFGRCVYGYLLYDLGEMCAHMGGDTSDILQIVKGYHSIRPLNRYDIVTIEAFKMLFILSVVAEFILQTDNAYVYDTLEKLTGKDLVHLLNGEPVIEGIRSIL</sequence>
<keyword evidence="4" id="KW-1185">Reference proteome</keyword>
<comment type="similarity">
    <text evidence="1">Belongs to the pseudomonas-type ThrB family.</text>
</comment>
<evidence type="ECO:0000256" key="1">
    <source>
        <dbReference type="ARBA" id="ARBA00038240"/>
    </source>
</evidence>
<dbReference type="InterPro" id="IPR011009">
    <property type="entry name" value="Kinase-like_dom_sf"/>
</dbReference>
<name>A0A328TXP8_9BACL</name>
<dbReference type="GO" id="GO:0019202">
    <property type="term" value="F:amino acid kinase activity"/>
    <property type="evidence" value="ECO:0007669"/>
    <property type="project" value="TreeGrafter"/>
</dbReference>
<feature type="domain" description="Aminoglycoside phosphotransferase" evidence="2">
    <location>
        <begin position="68"/>
        <end position="272"/>
    </location>
</feature>
<gene>
    <name evidence="3" type="ORF">DL346_17855</name>
</gene>
<accession>A0A328TXP8</accession>
<dbReference type="Proteomes" id="UP000249260">
    <property type="component" value="Unassembled WGS sequence"/>
</dbReference>
<proteinExistence type="inferred from homology"/>
<dbReference type="EMBL" id="QLUW01000003">
    <property type="protein sequence ID" value="RAP75239.1"/>
    <property type="molecule type" value="Genomic_DNA"/>
</dbReference>
<dbReference type="RefSeq" id="WP_112883503.1">
    <property type="nucleotide sequence ID" value="NZ_QLUW01000003.1"/>
</dbReference>
<dbReference type="InterPro" id="IPR050249">
    <property type="entry name" value="Pseudomonas-type_ThrB"/>
</dbReference>
<dbReference type="AlphaFoldDB" id="A0A328TXP8"/>
<dbReference type="InterPro" id="IPR002575">
    <property type="entry name" value="Aminoglycoside_PTrfase"/>
</dbReference>
<evidence type="ECO:0000313" key="3">
    <source>
        <dbReference type="EMBL" id="RAP75239.1"/>
    </source>
</evidence>
<evidence type="ECO:0000313" key="4">
    <source>
        <dbReference type="Proteomes" id="UP000249260"/>
    </source>
</evidence>
<organism evidence="3 4">
    <name type="scientific">Paenibacillus montanisoli</name>
    <dbReference type="NCBI Taxonomy" id="2081970"/>
    <lineage>
        <taxon>Bacteria</taxon>
        <taxon>Bacillati</taxon>
        <taxon>Bacillota</taxon>
        <taxon>Bacilli</taxon>
        <taxon>Bacillales</taxon>
        <taxon>Paenibacillaceae</taxon>
        <taxon>Paenibacillus</taxon>
    </lineage>
</organism>
<dbReference type="PANTHER" id="PTHR21064:SF6">
    <property type="entry name" value="AMINOGLYCOSIDE PHOSPHOTRANSFERASE DOMAIN-CONTAINING PROTEIN"/>
    <property type="match status" value="1"/>
</dbReference>
<dbReference type="Gene3D" id="3.90.1200.10">
    <property type="match status" value="1"/>
</dbReference>
<evidence type="ECO:0000259" key="2">
    <source>
        <dbReference type="Pfam" id="PF01636"/>
    </source>
</evidence>
<dbReference type="PANTHER" id="PTHR21064">
    <property type="entry name" value="AMINOGLYCOSIDE PHOSPHOTRANSFERASE DOMAIN-CONTAINING PROTEIN-RELATED"/>
    <property type="match status" value="1"/>
</dbReference>
<protein>
    <recommendedName>
        <fullName evidence="2">Aminoglycoside phosphotransferase domain-containing protein</fullName>
    </recommendedName>
</protein>